<dbReference type="GO" id="GO:0009328">
    <property type="term" value="C:phenylalanine-tRNA ligase complex"/>
    <property type="evidence" value="ECO:0007669"/>
    <property type="project" value="TreeGrafter"/>
</dbReference>
<dbReference type="Pfam" id="PF01588">
    <property type="entry name" value="tRNA_bind"/>
    <property type="match status" value="1"/>
</dbReference>
<dbReference type="EMBL" id="LT859958">
    <property type="protein sequence ID" value="SMX55045.1"/>
    <property type="molecule type" value="Genomic_DNA"/>
</dbReference>
<dbReference type="InterPro" id="IPR005146">
    <property type="entry name" value="B3/B4_tRNA-bd"/>
</dbReference>
<dbReference type="PROSITE" id="PS51447">
    <property type="entry name" value="FDX_ACB"/>
    <property type="match status" value="1"/>
</dbReference>
<dbReference type="Pfam" id="PF03147">
    <property type="entry name" value="FDX-ACB"/>
    <property type="match status" value="1"/>
</dbReference>
<dbReference type="InterPro" id="IPR045060">
    <property type="entry name" value="Phe-tRNA-ligase_IIc_bsu"/>
</dbReference>
<comment type="similarity">
    <text evidence="2 15">Belongs to the phenylalanyl-tRNA synthetase beta subunit family. Type 1 subfamily.</text>
</comment>
<keyword evidence="4 15" id="KW-0963">Cytoplasm</keyword>
<feature type="domain" description="TRNA-binding" evidence="17">
    <location>
        <begin position="57"/>
        <end position="181"/>
    </location>
</feature>
<dbReference type="Pfam" id="PF03484">
    <property type="entry name" value="B5"/>
    <property type="match status" value="1"/>
</dbReference>
<dbReference type="NCBIfam" id="TIGR00472">
    <property type="entry name" value="pheT_bact"/>
    <property type="match status" value="1"/>
</dbReference>
<evidence type="ECO:0000256" key="1">
    <source>
        <dbReference type="ARBA" id="ARBA00004496"/>
    </source>
</evidence>
<dbReference type="CDD" id="cd00769">
    <property type="entry name" value="PheRS_beta_core"/>
    <property type="match status" value="1"/>
</dbReference>
<dbReference type="InterPro" id="IPR045864">
    <property type="entry name" value="aa-tRNA-synth_II/BPL/LPL"/>
</dbReference>
<keyword evidence="11 16" id="KW-0694">RNA-binding</keyword>
<keyword evidence="7 15" id="KW-0479">Metal-binding</keyword>
<dbReference type="RefSeq" id="WP_087862839.1">
    <property type="nucleotide sequence ID" value="NZ_LT859958.1"/>
</dbReference>
<dbReference type="InterPro" id="IPR020825">
    <property type="entry name" value="Phe-tRNA_synthase-like_B3/B4"/>
</dbReference>
<evidence type="ECO:0000256" key="10">
    <source>
        <dbReference type="ARBA" id="ARBA00022842"/>
    </source>
</evidence>
<dbReference type="Gene3D" id="3.30.56.10">
    <property type="match status" value="2"/>
</dbReference>
<comment type="cofactor">
    <cofactor evidence="15">
        <name>Mg(2+)</name>
        <dbReference type="ChEBI" id="CHEBI:18420"/>
    </cofactor>
    <text evidence="15">Binds 2 magnesium ions per tetramer.</text>
</comment>
<dbReference type="Pfam" id="PF03483">
    <property type="entry name" value="B3_4"/>
    <property type="match status" value="1"/>
</dbReference>
<dbReference type="GO" id="GO:0004826">
    <property type="term" value="F:phenylalanine-tRNA ligase activity"/>
    <property type="evidence" value="ECO:0007669"/>
    <property type="project" value="UniProtKB-UniRule"/>
</dbReference>
<dbReference type="Pfam" id="PF17759">
    <property type="entry name" value="tRNA_synthFbeta"/>
    <property type="match status" value="1"/>
</dbReference>
<dbReference type="SMART" id="SM00874">
    <property type="entry name" value="B5"/>
    <property type="match status" value="1"/>
</dbReference>
<dbReference type="Gene3D" id="3.50.40.10">
    <property type="entry name" value="Phenylalanyl-trna Synthetase, Chain B, domain 3"/>
    <property type="match status" value="1"/>
</dbReference>
<dbReference type="PANTHER" id="PTHR10947:SF0">
    <property type="entry name" value="PHENYLALANINE--TRNA LIGASE BETA SUBUNIT"/>
    <property type="match status" value="1"/>
</dbReference>
<name>A0A1Y6K5T0_9CHLR</name>
<keyword evidence="10 15" id="KW-0460">Magnesium</keyword>
<comment type="subcellular location">
    <subcellularLocation>
        <location evidence="1 15">Cytoplasm</location>
    </subcellularLocation>
</comment>
<dbReference type="Proteomes" id="UP000195514">
    <property type="component" value="Chromosome I"/>
</dbReference>
<evidence type="ECO:0000256" key="15">
    <source>
        <dbReference type="HAMAP-Rule" id="MF_00283"/>
    </source>
</evidence>
<comment type="subunit">
    <text evidence="3 15">Tetramer of two alpha and two beta subunits.</text>
</comment>
<keyword evidence="9 15" id="KW-0067">ATP-binding</keyword>
<evidence type="ECO:0000256" key="6">
    <source>
        <dbReference type="ARBA" id="ARBA00022598"/>
    </source>
</evidence>
<organism evidence="20 21">
    <name type="scientific">Candidatus Brevifilum fermentans</name>
    <dbReference type="NCBI Taxonomy" id="1986204"/>
    <lineage>
        <taxon>Bacteria</taxon>
        <taxon>Bacillati</taxon>
        <taxon>Chloroflexota</taxon>
        <taxon>Anaerolineae</taxon>
        <taxon>Anaerolineales</taxon>
        <taxon>Anaerolineaceae</taxon>
        <taxon>Candidatus Brevifilum</taxon>
    </lineage>
</organism>
<dbReference type="SUPFAM" id="SSF56037">
    <property type="entry name" value="PheT/TilS domain"/>
    <property type="match status" value="1"/>
</dbReference>
<evidence type="ECO:0000256" key="14">
    <source>
        <dbReference type="ARBA" id="ARBA00049255"/>
    </source>
</evidence>
<dbReference type="InterPro" id="IPR002547">
    <property type="entry name" value="tRNA-bd_dom"/>
</dbReference>
<accession>A0A1Y6K5T0</accession>
<dbReference type="InterPro" id="IPR005147">
    <property type="entry name" value="tRNA_synthase_B5-dom"/>
</dbReference>
<dbReference type="InterPro" id="IPR036690">
    <property type="entry name" value="Fdx_antiC-bd_sf"/>
</dbReference>
<dbReference type="InterPro" id="IPR041616">
    <property type="entry name" value="PheRS_beta_core"/>
</dbReference>
<keyword evidence="12 15" id="KW-0648">Protein biosynthesis</keyword>
<dbReference type="SMART" id="SM00896">
    <property type="entry name" value="FDX-ACB"/>
    <property type="match status" value="1"/>
</dbReference>
<evidence type="ECO:0000256" key="13">
    <source>
        <dbReference type="ARBA" id="ARBA00023146"/>
    </source>
</evidence>
<dbReference type="SUPFAM" id="SSF55681">
    <property type="entry name" value="Class II aaRS and biotin synthetases"/>
    <property type="match status" value="1"/>
</dbReference>
<dbReference type="FunFam" id="3.30.70.380:FF:000001">
    <property type="entry name" value="Phenylalanine--tRNA ligase beta subunit"/>
    <property type="match status" value="1"/>
</dbReference>
<keyword evidence="8 15" id="KW-0547">Nucleotide-binding</keyword>
<evidence type="ECO:0000256" key="4">
    <source>
        <dbReference type="ARBA" id="ARBA00022490"/>
    </source>
</evidence>
<dbReference type="OrthoDB" id="9805455at2"/>
<evidence type="ECO:0000256" key="3">
    <source>
        <dbReference type="ARBA" id="ARBA00011209"/>
    </source>
</evidence>
<dbReference type="Gene3D" id="3.30.930.10">
    <property type="entry name" value="Bira Bifunctional Protein, Domain 2"/>
    <property type="match status" value="1"/>
</dbReference>
<keyword evidence="13 15" id="KW-0030">Aminoacyl-tRNA synthetase</keyword>
<keyword evidence="5 16" id="KW-0820">tRNA-binding</keyword>
<evidence type="ECO:0000256" key="8">
    <source>
        <dbReference type="ARBA" id="ARBA00022741"/>
    </source>
</evidence>
<feature type="binding site" evidence="15">
    <location>
        <position position="506"/>
    </location>
    <ligand>
        <name>Mg(2+)</name>
        <dbReference type="ChEBI" id="CHEBI:18420"/>
        <note>shared with alpha subunit</note>
    </ligand>
</feature>
<dbReference type="InterPro" id="IPR012340">
    <property type="entry name" value="NA-bd_OB-fold"/>
</dbReference>
<evidence type="ECO:0000259" key="19">
    <source>
        <dbReference type="PROSITE" id="PS51483"/>
    </source>
</evidence>
<dbReference type="InterPro" id="IPR009061">
    <property type="entry name" value="DNA-bd_dom_put_sf"/>
</dbReference>
<evidence type="ECO:0000313" key="21">
    <source>
        <dbReference type="Proteomes" id="UP000195514"/>
    </source>
</evidence>
<dbReference type="GO" id="GO:0000287">
    <property type="term" value="F:magnesium ion binding"/>
    <property type="evidence" value="ECO:0007669"/>
    <property type="project" value="UniProtKB-UniRule"/>
</dbReference>
<dbReference type="AlphaFoldDB" id="A0A1Y6K5T0"/>
<comment type="catalytic activity">
    <reaction evidence="14 15">
        <text>tRNA(Phe) + L-phenylalanine + ATP = L-phenylalanyl-tRNA(Phe) + AMP + diphosphate + H(+)</text>
        <dbReference type="Rhea" id="RHEA:19413"/>
        <dbReference type="Rhea" id="RHEA-COMP:9668"/>
        <dbReference type="Rhea" id="RHEA-COMP:9699"/>
        <dbReference type="ChEBI" id="CHEBI:15378"/>
        <dbReference type="ChEBI" id="CHEBI:30616"/>
        <dbReference type="ChEBI" id="CHEBI:33019"/>
        <dbReference type="ChEBI" id="CHEBI:58095"/>
        <dbReference type="ChEBI" id="CHEBI:78442"/>
        <dbReference type="ChEBI" id="CHEBI:78531"/>
        <dbReference type="ChEBI" id="CHEBI:456215"/>
        <dbReference type="EC" id="6.1.1.20"/>
    </reaction>
</comment>
<dbReference type="PANTHER" id="PTHR10947">
    <property type="entry name" value="PHENYLALANYL-TRNA SYNTHETASE BETA CHAIN AND LEUCINE-RICH REPEAT-CONTAINING PROTEIN 47"/>
    <property type="match status" value="1"/>
</dbReference>
<evidence type="ECO:0000256" key="9">
    <source>
        <dbReference type="ARBA" id="ARBA00022840"/>
    </source>
</evidence>
<keyword evidence="21" id="KW-1185">Reference proteome</keyword>
<dbReference type="GO" id="GO:0006432">
    <property type="term" value="P:phenylalanyl-tRNA aminoacylation"/>
    <property type="evidence" value="ECO:0007669"/>
    <property type="project" value="UniProtKB-UniRule"/>
</dbReference>
<evidence type="ECO:0000256" key="12">
    <source>
        <dbReference type="ARBA" id="ARBA00022917"/>
    </source>
</evidence>
<dbReference type="CDD" id="cd02796">
    <property type="entry name" value="tRNA_bind_bactPheRS"/>
    <property type="match status" value="1"/>
</dbReference>
<dbReference type="SUPFAM" id="SSF46955">
    <property type="entry name" value="Putative DNA-binding domain"/>
    <property type="match status" value="1"/>
</dbReference>
<dbReference type="SUPFAM" id="SSF54991">
    <property type="entry name" value="Anticodon-binding domain of PheRS"/>
    <property type="match status" value="1"/>
</dbReference>
<dbReference type="SUPFAM" id="SSF50249">
    <property type="entry name" value="Nucleic acid-binding proteins"/>
    <property type="match status" value="1"/>
</dbReference>
<evidence type="ECO:0000256" key="2">
    <source>
        <dbReference type="ARBA" id="ARBA00008653"/>
    </source>
</evidence>
<evidence type="ECO:0000313" key="20">
    <source>
        <dbReference type="EMBL" id="SMX55045.1"/>
    </source>
</evidence>
<dbReference type="KEGG" id="abat:CFX1CAM_1980"/>
<dbReference type="GO" id="GO:0005524">
    <property type="term" value="F:ATP binding"/>
    <property type="evidence" value="ECO:0007669"/>
    <property type="project" value="UniProtKB-UniRule"/>
</dbReference>
<feature type="binding site" evidence="15">
    <location>
        <position position="492"/>
    </location>
    <ligand>
        <name>Mg(2+)</name>
        <dbReference type="ChEBI" id="CHEBI:18420"/>
        <note>shared with alpha subunit</note>
    </ligand>
</feature>
<keyword evidence="6 15" id="KW-0436">Ligase</keyword>
<feature type="binding site" evidence="15">
    <location>
        <position position="505"/>
    </location>
    <ligand>
        <name>Mg(2+)</name>
        <dbReference type="ChEBI" id="CHEBI:18420"/>
        <note>shared with alpha subunit</note>
    </ligand>
</feature>
<evidence type="ECO:0000256" key="7">
    <source>
        <dbReference type="ARBA" id="ARBA00022723"/>
    </source>
</evidence>
<dbReference type="InterPro" id="IPR004532">
    <property type="entry name" value="Phe-tRNA-ligase_IIc_bsu_bact"/>
</dbReference>
<dbReference type="InterPro" id="IPR005121">
    <property type="entry name" value="Fdx_antiC-bd"/>
</dbReference>
<dbReference type="Gene3D" id="3.30.70.380">
    <property type="entry name" value="Ferrodoxin-fold anticodon-binding domain"/>
    <property type="match status" value="1"/>
</dbReference>
<dbReference type="HAMAP" id="MF_00283">
    <property type="entry name" value="Phe_tRNA_synth_beta1"/>
    <property type="match status" value="1"/>
</dbReference>
<proteinExistence type="inferred from homology"/>
<gene>
    <name evidence="15 20" type="primary">pheT</name>
    <name evidence="20" type="ORF">CFX1CAM_1980</name>
</gene>
<reference evidence="21" key="1">
    <citation type="submission" date="2017-05" db="EMBL/GenBank/DDBJ databases">
        <authorList>
            <person name="Kirkegaard R."/>
            <person name="Mcilroy J S."/>
        </authorList>
    </citation>
    <scope>NUCLEOTIDE SEQUENCE [LARGE SCALE GENOMIC DNA]</scope>
</reference>
<feature type="domain" description="FDX-ACB" evidence="18">
    <location>
        <begin position="750"/>
        <end position="843"/>
    </location>
</feature>
<dbReference type="SMART" id="SM00873">
    <property type="entry name" value="B3_4"/>
    <property type="match status" value="1"/>
</dbReference>
<dbReference type="PROSITE" id="PS51483">
    <property type="entry name" value="B5"/>
    <property type="match status" value="1"/>
</dbReference>
<dbReference type="PROSITE" id="PS50886">
    <property type="entry name" value="TRBD"/>
    <property type="match status" value="1"/>
</dbReference>
<dbReference type="EC" id="6.1.1.20" evidence="15"/>
<protein>
    <recommendedName>
        <fullName evidence="15">Phenylalanine--tRNA ligase beta subunit</fullName>
        <ecNumber evidence="15">6.1.1.20</ecNumber>
    </recommendedName>
    <alternativeName>
        <fullName evidence="15">Phenylalanyl-tRNA synthetase beta subunit</fullName>
        <shortName evidence="15">PheRS</shortName>
    </alternativeName>
</protein>
<dbReference type="InterPro" id="IPR033714">
    <property type="entry name" value="tRNA_bind_bactPheRS"/>
</dbReference>
<evidence type="ECO:0000259" key="17">
    <source>
        <dbReference type="PROSITE" id="PS50886"/>
    </source>
</evidence>
<feature type="binding site" evidence="15">
    <location>
        <position position="502"/>
    </location>
    <ligand>
        <name>Mg(2+)</name>
        <dbReference type="ChEBI" id="CHEBI:18420"/>
        <note>shared with alpha subunit</note>
    </ligand>
</feature>
<evidence type="ECO:0000256" key="16">
    <source>
        <dbReference type="PROSITE-ProRule" id="PRU00209"/>
    </source>
</evidence>
<evidence type="ECO:0000256" key="5">
    <source>
        <dbReference type="ARBA" id="ARBA00022555"/>
    </source>
</evidence>
<sequence length="844" mass="93309">MKLPLSWLAEYVELDELDLETLAKAMTMVGLEVEEIRRVGLPMPPGEKHEFKYTGLSWPADKFVVAQVDEVMPHPNADRLVLCRVSDGSEEFIVLTGAPNLFEYKGAGPLAQPLKVAYAREGAILYDGHQPGRKLMTLKKMKIRGVESSSMICSEKELGISDEHEGVIILDGDAPTGMPLVDYMGDAVIDVDILPNMMRDASVWGMAREIAAALAKPLREPDASVEMSGPPIKGRAAVEIKDSELNPRFVLGLIEGVTIKPSPYWVRRRLNLAGMRPINCIVDATNYVMLELGEPLHAFDYDVLVKRAAGGVPTIITRTAHPGEALTTLDGVAHTLDPEMELVSDTAGPLSLAGVMGGMESEVNPDTVNVLLEGASWNFINVRKTVSKLKINSEAAYRFSRGVHPALAELAVRMTLKRMLEWGGGQVAQGLVDHYPNPPEDPVITLSAEWVNQSLGTEISAQEMAEILTRLAFVCEVDGDRITAHTPPHRLDIGEGLIGRADLLEEISRIYGYDRIPARRLDQPLPPQMVDPGLMLQETLRDLLVNLGLLELVAYRMTSPEREARCFPSGYDVPTEDYIEIKNPISVERRVMRRNILATMLEALEYNRHLDQRLAFFEIGPVFLPVDGQVLPHEKQMLSIGIMGLRDLPYWADGEPAWMDFYDLKGIVEGMLAGLHVHEIEYRRAEHPSMHPGKTAEIVHAGKVLGVMGELHPLVKVNTELGDPPVYLAEIDLDLLLAASRSLFDVEPIPAYPPVLEDMAVVVDEAVTAAEVETVLRKGGGEYLTRVQLFDIYRGKQIGEGKKSLAFNLTYTAPDRTLTDRDVGKLRQRIISLLDQELGAVLRS</sequence>
<dbReference type="GO" id="GO:0000049">
    <property type="term" value="F:tRNA binding"/>
    <property type="evidence" value="ECO:0007669"/>
    <property type="project" value="UniProtKB-UniRule"/>
</dbReference>
<evidence type="ECO:0000259" key="18">
    <source>
        <dbReference type="PROSITE" id="PS51447"/>
    </source>
</evidence>
<feature type="domain" description="B5" evidence="19">
    <location>
        <begin position="439"/>
        <end position="518"/>
    </location>
</feature>
<dbReference type="Gene3D" id="2.40.50.140">
    <property type="entry name" value="Nucleic acid-binding proteins"/>
    <property type="match status" value="1"/>
</dbReference>
<evidence type="ECO:0000256" key="11">
    <source>
        <dbReference type="ARBA" id="ARBA00022884"/>
    </source>
</evidence>